<feature type="short sequence motif" description="HXTX 1" evidence="2">
    <location>
        <begin position="45"/>
        <end position="48"/>
    </location>
</feature>
<evidence type="ECO:0000256" key="2">
    <source>
        <dbReference type="HAMAP-Rule" id="MF_01940"/>
    </source>
</evidence>
<keyword evidence="5" id="KW-1185">Reference proteome</keyword>
<reference evidence="4 5" key="1">
    <citation type="journal article" date="2019" name="Int. J. Syst. Evol. Microbiol.">
        <title>The Global Catalogue of Microorganisms (GCM) 10K type strain sequencing project: providing services to taxonomists for standard genome sequencing and annotation.</title>
        <authorList>
            <consortium name="The Broad Institute Genomics Platform"/>
            <consortium name="The Broad Institute Genome Sequencing Center for Infectious Disease"/>
            <person name="Wu L."/>
            <person name="Ma J."/>
        </authorList>
    </citation>
    <scope>NUCLEOTIDE SEQUENCE [LARGE SCALE GENOMIC DNA]</scope>
    <source>
        <strain evidence="4 5">JCM 16013</strain>
    </source>
</reference>
<dbReference type="NCBIfam" id="TIGR02258">
    <property type="entry name" value="2_5_ligase"/>
    <property type="match status" value="1"/>
</dbReference>
<evidence type="ECO:0000256" key="3">
    <source>
        <dbReference type="SAM" id="MobiDB-lite"/>
    </source>
</evidence>
<comment type="similarity">
    <text evidence="2">Belongs to the 2H phosphoesterase superfamily. ThpR family.</text>
</comment>
<dbReference type="EMBL" id="BAAAQM010000021">
    <property type="protein sequence ID" value="GAA1975641.1"/>
    <property type="molecule type" value="Genomic_DNA"/>
</dbReference>
<keyword evidence="1 2" id="KW-0378">Hydrolase</keyword>
<gene>
    <name evidence="4" type="primary">thpR</name>
    <name evidence="4" type="ORF">GCM10009838_39800</name>
</gene>
<dbReference type="PANTHER" id="PTHR35561">
    <property type="entry name" value="RNA 2',3'-CYCLIC PHOSPHODIESTERASE"/>
    <property type="match status" value="1"/>
</dbReference>
<comment type="function">
    <text evidence="2">Hydrolyzes RNA 2',3'-cyclic phosphodiester to an RNA 2'-phosphomonoester.</text>
</comment>
<name>A0ABN2RWF0_9ACTN</name>
<dbReference type="HAMAP" id="MF_01940">
    <property type="entry name" value="RNA_CPDase"/>
    <property type="match status" value="1"/>
</dbReference>
<comment type="caution">
    <text evidence="4">The sequence shown here is derived from an EMBL/GenBank/DDBJ whole genome shotgun (WGS) entry which is preliminary data.</text>
</comment>
<accession>A0ABN2RWF0</accession>
<dbReference type="EC" id="3.1.4.58" evidence="2"/>
<comment type="catalytic activity">
    <reaction evidence="2">
        <text>a 3'-end 2',3'-cyclophospho-ribonucleotide-RNA + H2O = a 3'-end 2'-phospho-ribonucleotide-RNA + H(+)</text>
        <dbReference type="Rhea" id="RHEA:11828"/>
        <dbReference type="Rhea" id="RHEA-COMP:10464"/>
        <dbReference type="Rhea" id="RHEA-COMP:17353"/>
        <dbReference type="ChEBI" id="CHEBI:15377"/>
        <dbReference type="ChEBI" id="CHEBI:15378"/>
        <dbReference type="ChEBI" id="CHEBI:83064"/>
        <dbReference type="ChEBI" id="CHEBI:173113"/>
        <dbReference type="EC" id="3.1.4.58"/>
    </reaction>
</comment>
<feature type="compositionally biased region" description="Low complexity" evidence="3">
    <location>
        <begin position="186"/>
        <end position="202"/>
    </location>
</feature>
<dbReference type="SUPFAM" id="SSF55144">
    <property type="entry name" value="LigT-like"/>
    <property type="match status" value="1"/>
</dbReference>
<dbReference type="RefSeq" id="WP_344658557.1">
    <property type="nucleotide sequence ID" value="NZ_BAAAQM010000021.1"/>
</dbReference>
<feature type="compositionally biased region" description="Gly residues" evidence="3">
    <location>
        <begin position="203"/>
        <end position="215"/>
    </location>
</feature>
<evidence type="ECO:0000313" key="4">
    <source>
        <dbReference type="EMBL" id="GAA1975641.1"/>
    </source>
</evidence>
<sequence length="230" mass="24589">MRLFVAITPPRAVLLEVRTAVDALKRGNTPGVNALLRWTRPETWHITVAFYGEVPEDKTDDLAERLGRVAARTTPMELSLAGAGRFGPRALWFGVQGQCDRLGRLAEAAGAAARRCHLRVEDRPYRPHLTLARVSGVPRGAGQDDRTGPVDLVPLVERLRTFRSPGWLAGEMELFTVLDAGEAAHVGSSPGSAAAAGSHGTQGSYGGNGGNGGPPGKRYERVAHWALTGR</sequence>
<feature type="active site" description="Proton donor" evidence="2">
    <location>
        <position position="45"/>
    </location>
</feature>
<evidence type="ECO:0000256" key="1">
    <source>
        <dbReference type="ARBA" id="ARBA00022801"/>
    </source>
</evidence>
<dbReference type="InterPro" id="IPR009097">
    <property type="entry name" value="Cyclic_Pdiesterase"/>
</dbReference>
<feature type="active site" description="Proton acceptor" evidence="2">
    <location>
        <position position="128"/>
    </location>
</feature>
<dbReference type="Gene3D" id="3.90.1140.10">
    <property type="entry name" value="Cyclic phosphodiesterase"/>
    <property type="match status" value="1"/>
</dbReference>
<evidence type="ECO:0000313" key="5">
    <source>
        <dbReference type="Proteomes" id="UP001499854"/>
    </source>
</evidence>
<dbReference type="PANTHER" id="PTHR35561:SF1">
    <property type="entry name" value="RNA 2',3'-CYCLIC PHOSPHODIESTERASE"/>
    <property type="match status" value="1"/>
</dbReference>
<protein>
    <recommendedName>
        <fullName evidence="2">RNA 2',3'-cyclic phosphodiesterase</fullName>
        <shortName evidence="2">RNA 2',3'-CPDase</shortName>
        <ecNumber evidence="2">3.1.4.58</ecNumber>
    </recommendedName>
</protein>
<dbReference type="Proteomes" id="UP001499854">
    <property type="component" value="Unassembled WGS sequence"/>
</dbReference>
<dbReference type="InterPro" id="IPR004175">
    <property type="entry name" value="RNA_CPDase"/>
</dbReference>
<proteinExistence type="inferred from homology"/>
<feature type="region of interest" description="Disordered" evidence="3">
    <location>
        <begin position="186"/>
        <end position="219"/>
    </location>
</feature>
<organism evidence="4 5">
    <name type="scientific">Catenulispora subtropica</name>
    <dbReference type="NCBI Taxonomy" id="450798"/>
    <lineage>
        <taxon>Bacteria</taxon>
        <taxon>Bacillati</taxon>
        <taxon>Actinomycetota</taxon>
        <taxon>Actinomycetes</taxon>
        <taxon>Catenulisporales</taxon>
        <taxon>Catenulisporaceae</taxon>
        <taxon>Catenulispora</taxon>
    </lineage>
</organism>
<dbReference type="Pfam" id="PF13563">
    <property type="entry name" value="2_5_RNA_ligase2"/>
    <property type="match status" value="1"/>
</dbReference>
<feature type="short sequence motif" description="HXTX 2" evidence="2">
    <location>
        <begin position="128"/>
        <end position="131"/>
    </location>
</feature>